<comment type="caution">
    <text evidence="3">The sequence shown here is derived from an EMBL/GenBank/DDBJ whole genome shotgun (WGS) entry which is preliminary data.</text>
</comment>
<gene>
    <name evidence="3" type="ORF">QBC47DRAFT_362160</name>
</gene>
<sequence length="216" mass="22706">MSTSVTEVVATQTATLPQTPSGPPVMTSALNSSTVVLSTSSTPVGAIVGGVVGGIAVIGLIALGFFYIIRRPKEFASNNNRSADTKDVSSISDGSVAENQLQEVFASERSSDPKLPHNLPGRQGLGSDGYGFETLPLQQRAQNPGRGLQLHPPSSSFFGQPQEPPSKGYGGHQDVTEGAVGVEMESSPRQGHVPVYESMYYPSQRRTGALPPIPEE</sequence>
<dbReference type="AlphaFoldDB" id="A0AAJ0BE34"/>
<proteinExistence type="predicted"/>
<dbReference type="Proteomes" id="UP001239445">
    <property type="component" value="Unassembled WGS sequence"/>
</dbReference>
<evidence type="ECO:0000256" key="2">
    <source>
        <dbReference type="SAM" id="Phobius"/>
    </source>
</evidence>
<keyword evidence="2" id="KW-0472">Membrane</keyword>
<organism evidence="3 4">
    <name type="scientific">Echria macrotheca</name>
    <dbReference type="NCBI Taxonomy" id="438768"/>
    <lineage>
        <taxon>Eukaryota</taxon>
        <taxon>Fungi</taxon>
        <taxon>Dikarya</taxon>
        <taxon>Ascomycota</taxon>
        <taxon>Pezizomycotina</taxon>
        <taxon>Sordariomycetes</taxon>
        <taxon>Sordariomycetidae</taxon>
        <taxon>Sordariales</taxon>
        <taxon>Schizotheciaceae</taxon>
        <taxon>Echria</taxon>
    </lineage>
</organism>
<keyword evidence="4" id="KW-1185">Reference proteome</keyword>
<reference evidence="3" key="1">
    <citation type="submission" date="2023-06" db="EMBL/GenBank/DDBJ databases">
        <title>Genome-scale phylogeny and comparative genomics of the fungal order Sordariales.</title>
        <authorList>
            <consortium name="Lawrence Berkeley National Laboratory"/>
            <person name="Hensen N."/>
            <person name="Bonometti L."/>
            <person name="Westerberg I."/>
            <person name="Brannstrom I.O."/>
            <person name="Guillou S."/>
            <person name="Cros-Aarteil S."/>
            <person name="Calhoun S."/>
            <person name="Haridas S."/>
            <person name="Kuo A."/>
            <person name="Mondo S."/>
            <person name="Pangilinan J."/>
            <person name="Riley R."/>
            <person name="Labutti K."/>
            <person name="Andreopoulos B."/>
            <person name="Lipzen A."/>
            <person name="Chen C."/>
            <person name="Yanf M."/>
            <person name="Daum C."/>
            <person name="Ng V."/>
            <person name="Clum A."/>
            <person name="Steindorff A."/>
            <person name="Ohm R."/>
            <person name="Martin F."/>
            <person name="Silar P."/>
            <person name="Natvig D."/>
            <person name="Lalanne C."/>
            <person name="Gautier V."/>
            <person name="Ament-Velasquez S.L."/>
            <person name="Kruys A."/>
            <person name="Hutchinson M.I."/>
            <person name="Powell A.J."/>
            <person name="Barry K."/>
            <person name="Miller A.N."/>
            <person name="Grigoriev I.V."/>
            <person name="Debuchy R."/>
            <person name="Gladieux P."/>
            <person name="Thoren M.H."/>
            <person name="Johannesson H."/>
        </authorList>
    </citation>
    <scope>NUCLEOTIDE SEQUENCE</scope>
    <source>
        <strain evidence="3">PSN4</strain>
    </source>
</reference>
<accession>A0AAJ0BE34</accession>
<keyword evidence="2" id="KW-1133">Transmembrane helix</keyword>
<evidence type="ECO:0000256" key="1">
    <source>
        <dbReference type="SAM" id="MobiDB-lite"/>
    </source>
</evidence>
<feature type="transmembrane region" description="Helical" evidence="2">
    <location>
        <begin position="44"/>
        <end position="69"/>
    </location>
</feature>
<evidence type="ECO:0000313" key="3">
    <source>
        <dbReference type="EMBL" id="KAK1754191.1"/>
    </source>
</evidence>
<feature type="region of interest" description="Disordered" evidence="1">
    <location>
        <begin position="105"/>
        <end position="216"/>
    </location>
</feature>
<name>A0AAJ0BE34_9PEZI</name>
<protein>
    <submittedName>
        <fullName evidence="3">Uncharacterized protein</fullName>
    </submittedName>
</protein>
<dbReference type="EMBL" id="MU839836">
    <property type="protein sequence ID" value="KAK1754191.1"/>
    <property type="molecule type" value="Genomic_DNA"/>
</dbReference>
<keyword evidence="2" id="KW-0812">Transmembrane</keyword>
<evidence type="ECO:0000313" key="4">
    <source>
        <dbReference type="Proteomes" id="UP001239445"/>
    </source>
</evidence>